<dbReference type="EMBL" id="NIOJ01000017">
    <property type="protein sequence ID" value="PNT99572.1"/>
    <property type="molecule type" value="Genomic_DNA"/>
</dbReference>
<evidence type="ECO:0000313" key="5">
    <source>
        <dbReference type="Proteomes" id="UP000236151"/>
    </source>
</evidence>
<feature type="domain" description="SLH" evidence="3">
    <location>
        <begin position="657"/>
        <end position="719"/>
    </location>
</feature>
<accession>A0A2K2FFN4</accession>
<feature type="signal peptide" evidence="2">
    <location>
        <begin position="1"/>
        <end position="27"/>
    </location>
</feature>
<organism evidence="4 5">
    <name type="scientific">Clostridium thermosuccinogenes</name>
    <dbReference type="NCBI Taxonomy" id="84032"/>
    <lineage>
        <taxon>Bacteria</taxon>
        <taxon>Bacillati</taxon>
        <taxon>Bacillota</taxon>
        <taxon>Clostridia</taxon>
        <taxon>Eubacteriales</taxon>
        <taxon>Clostridiaceae</taxon>
        <taxon>Clostridium</taxon>
    </lineage>
</organism>
<dbReference type="KEGG" id="cthd:CDO33_09550"/>
<feature type="chain" id="PRO_5014400992" description="SLH domain-containing protein" evidence="2">
    <location>
        <begin position="28"/>
        <end position="777"/>
    </location>
</feature>
<evidence type="ECO:0000256" key="1">
    <source>
        <dbReference type="ARBA" id="ARBA00022737"/>
    </source>
</evidence>
<evidence type="ECO:0000313" key="4">
    <source>
        <dbReference type="EMBL" id="PNT99572.1"/>
    </source>
</evidence>
<proteinExistence type="predicted"/>
<evidence type="ECO:0000259" key="3">
    <source>
        <dbReference type="PROSITE" id="PS51272"/>
    </source>
</evidence>
<dbReference type="InterPro" id="IPR001119">
    <property type="entry name" value="SLH_dom"/>
</dbReference>
<feature type="domain" description="SLH" evidence="3">
    <location>
        <begin position="594"/>
        <end position="654"/>
    </location>
</feature>
<evidence type="ECO:0000256" key="2">
    <source>
        <dbReference type="SAM" id="SignalP"/>
    </source>
</evidence>
<dbReference type="InterPro" id="IPR032599">
    <property type="entry name" value="YcdB/YcdC_rep_domain"/>
</dbReference>
<dbReference type="RefSeq" id="WP_103081269.1">
    <property type="nucleotide sequence ID" value="NZ_CP021850.1"/>
</dbReference>
<dbReference type="Proteomes" id="UP000236151">
    <property type="component" value="Unassembled WGS sequence"/>
</dbReference>
<sequence length="777" mass="88104">MSLKKIASLSLVFLLIASLVFSNTVFAGDLTKEEIMLKIAAGEIMPEEAIKESDVKIKKDQAVKIAEKMLDDPDLYSQGYVSLSPYWGSGITIWSVEFSKKEGLSGSVSVAVDANTGDIVSFNAWESYGNNSAFVAKFTRDEAKAVAEKYIKEVLKEDIKNFELQNEDDPYLYSSYRTSGVKERITYYFDFARKINNVIFPNYSINIGVDGTEGKVTSFSINRFDLDSIKFQTPKNLKTVEEALKEYRKTVDFKLRYSLNYKQSIFGPAKQKVILAYTPVSSMYMMDAVTGKEMNYDGTVIDSKAVETGLSDADLVPMDPNAKEPKSKAVNDEEVKKIAEGYKKAVEEILGVKFDENNSGNGYYYLNGSEKIWNFNWYRNEEYKQTYLNLSINANTGHVLNLNTGSYDYSYDIMLKEGKKAEEIVENVSWEQGKEKAAEVIKKLVPSQYGFYSDRNLKAPELNEEAKKYMKEYSYNYVRVVNGIEFGSNNIYVGIDRTTGNLTNFNFTWSDVEFPKVKDVIPLEEAAEKYFENMTAKLRYFVSITYDENGKQKVGDTAKLVYNFYNKDNLYGYYEIDALTGELVDWSAYDERITPLSSIKALGPHWAQRSVELLISQGILRKQDFKYDENVTRQDAVKMLALAKGISYYYTVATDNKSMTFKDVTVDDPYFVYVESAVIDKIIVPSGDKFNGKEEITKVEFIELLTNLIGYGDIAKKDEIFKLPENIEISKDKTGYAAICSVLGILPVKEGEVFKGDDKVTYAEAAQALYKALSFIK</sequence>
<dbReference type="Pfam" id="PF16244">
    <property type="entry name" value="DUF4901"/>
    <property type="match status" value="2"/>
</dbReference>
<keyword evidence="5" id="KW-1185">Reference proteome</keyword>
<gene>
    <name evidence="4" type="ORF">CDQ84_08310</name>
</gene>
<dbReference type="AlphaFoldDB" id="A0A2K2FFN4"/>
<protein>
    <recommendedName>
        <fullName evidence="3">SLH domain-containing protein</fullName>
    </recommendedName>
</protein>
<name>A0A2K2FFN4_9CLOT</name>
<comment type="caution">
    <text evidence="4">The sequence shown here is derived from an EMBL/GenBank/DDBJ whole genome shotgun (WGS) entry which is preliminary data.</text>
</comment>
<reference evidence="4 5" key="1">
    <citation type="submission" date="2017-06" db="EMBL/GenBank/DDBJ databases">
        <title>Investigating the central metabolism of Clostridium thermosuccinogenes.</title>
        <authorList>
            <person name="Koendjbiharie J.G."/>
            <person name="van Kranenburg R."/>
        </authorList>
    </citation>
    <scope>NUCLEOTIDE SEQUENCE [LARGE SCALE GENOMIC DNA]</scope>
    <source>
        <strain evidence="4 5">DSM 5806</strain>
    </source>
</reference>
<keyword evidence="1" id="KW-0677">Repeat</keyword>
<dbReference type="PROSITE" id="PS51272">
    <property type="entry name" value="SLH"/>
    <property type="match status" value="2"/>
</dbReference>
<keyword evidence="2" id="KW-0732">Signal</keyword>
<dbReference type="OrthoDB" id="2473368at2"/>